<comment type="caution">
    <text evidence="1">The sequence shown here is derived from an EMBL/GenBank/DDBJ whole genome shotgun (WGS) entry which is preliminary data.</text>
</comment>
<dbReference type="Gene3D" id="3.30.2020.10">
    <property type="entry name" value="NE0471-like N-terminal domain"/>
    <property type="match status" value="1"/>
</dbReference>
<evidence type="ECO:0000313" key="1">
    <source>
        <dbReference type="EMBL" id="EHG24412.1"/>
    </source>
</evidence>
<dbReference type="SUPFAM" id="SSF143880">
    <property type="entry name" value="NE0471 N-terminal domain-like"/>
    <property type="match status" value="1"/>
</dbReference>
<dbReference type="Pfam" id="PF10387">
    <property type="entry name" value="DUF2442"/>
    <property type="match status" value="1"/>
</dbReference>
<dbReference type="InterPro" id="IPR036782">
    <property type="entry name" value="NE0471-like_N"/>
</dbReference>
<dbReference type="GeneID" id="32475001"/>
<protein>
    <recommendedName>
        <fullName evidence="3">DUF2442 domain-containing protein</fullName>
    </recommendedName>
</protein>
<name>A0ABN0DP41_9FIRM</name>
<dbReference type="EMBL" id="ADGH01000012">
    <property type="protein sequence ID" value="EHG24412.1"/>
    <property type="molecule type" value="Genomic_DNA"/>
</dbReference>
<evidence type="ECO:0008006" key="3">
    <source>
        <dbReference type="Google" id="ProtNLM"/>
    </source>
</evidence>
<sequence length="85" mass="10021">MKRPVWLVEDVKPQRDYTLLITFADGSRRLYDARPLLEKELYAMLKNPAFFLRARAEYGTVVWSDDVDIAPEHLYECSRRVEKSA</sequence>
<evidence type="ECO:0000313" key="2">
    <source>
        <dbReference type="Proteomes" id="UP000003175"/>
    </source>
</evidence>
<dbReference type="Proteomes" id="UP000003175">
    <property type="component" value="Unassembled WGS sequence"/>
</dbReference>
<proteinExistence type="predicted"/>
<reference evidence="1 2" key="1">
    <citation type="submission" date="2011-08" db="EMBL/GenBank/DDBJ databases">
        <title>The Genome Sequence of Selenomonas noxia F0398.</title>
        <authorList>
            <consortium name="The Broad Institute Genome Sequencing Platform"/>
            <person name="Earl A."/>
            <person name="Ward D."/>
            <person name="Feldgarden M."/>
            <person name="Gevers D."/>
            <person name="Izard J."/>
            <person name="Ganesan A."/>
            <person name="Blanton J.M."/>
            <person name="Baranova O.V."/>
            <person name="Tanner A.C."/>
            <person name="Dewhirst F.E."/>
            <person name="Young S.K."/>
            <person name="Zeng Q."/>
            <person name="Gargeya S."/>
            <person name="Fitzgerald M."/>
            <person name="Haas B."/>
            <person name="Abouelleil A."/>
            <person name="Alvarado L."/>
            <person name="Arachchi H.M."/>
            <person name="Berlin A."/>
            <person name="Brown A."/>
            <person name="Chapman S.B."/>
            <person name="Chen Z."/>
            <person name="Dunbar C."/>
            <person name="Freedman E."/>
            <person name="Gearin G."/>
            <person name="Gellesch M."/>
            <person name="Goldberg J."/>
            <person name="Griggs A."/>
            <person name="Gujja S."/>
            <person name="Heiman D."/>
            <person name="Howarth C."/>
            <person name="Larson L."/>
            <person name="Lui A."/>
            <person name="MacDonald P.J.P."/>
            <person name="Montmayeur A."/>
            <person name="Murphy C."/>
            <person name="Neiman D."/>
            <person name="Pearson M."/>
            <person name="Priest M."/>
            <person name="Roberts A."/>
            <person name="Saif S."/>
            <person name="Shea T."/>
            <person name="Shenoy N."/>
            <person name="Sisk P."/>
            <person name="Stolte C."/>
            <person name="Sykes S."/>
            <person name="Wortman J."/>
            <person name="Nusbaum C."/>
            <person name="Birren B."/>
        </authorList>
    </citation>
    <scope>NUCLEOTIDE SEQUENCE [LARGE SCALE GENOMIC DNA]</scope>
    <source>
        <strain evidence="1 2">F0398</strain>
    </source>
</reference>
<keyword evidence="2" id="KW-1185">Reference proteome</keyword>
<accession>A0ABN0DP41</accession>
<gene>
    <name evidence="1" type="ORF">HMPREF9432_01262</name>
</gene>
<organism evidence="1 2">
    <name type="scientific">Selenomonas noxia F0398</name>
    <dbReference type="NCBI Taxonomy" id="702437"/>
    <lineage>
        <taxon>Bacteria</taxon>
        <taxon>Bacillati</taxon>
        <taxon>Bacillota</taxon>
        <taxon>Negativicutes</taxon>
        <taxon>Selenomonadales</taxon>
        <taxon>Selenomonadaceae</taxon>
        <taxon>Selenomonas</taxon>
    </lineage>
</organism>
<dbReference type="InterPro" id="IPR018841">
    <property type="entry name" value="DUF2442"/>
</dbReference>
<dbReference type="RefSeq" id="WP_006695215.1">
    <property type="nucleotide sequence ID" value="NZ_JH376859.1"/>
</dbReference>